<dbReference type="CDD" id="cd01837">
    <property type="entry name" value="SGNH_plant_lipase_like"/>
    <property type="match status" value="1"/>
</dbReference>
<dbReference type="SUPFAM" id="SSF52266">
    <property type="entry name" value="SGNH hydrolase"/>
    <property type="match status" value="1"/>
</dbReference>
<dbReference type="PANTHER" id="PTHR45642:SF135">
    <property type="entry name" value="GDSL ESTERASE_LIPASE EXL2"/>
    <property type="match status" value="1"/>
</dbReference>
<dbReference type="PROSITE" id="PS01098">
    <property type="entry name" value="LIPASE_GDSL_SER"/>
    <property type="match status" value="1"/>
</dbReference>
<dbReference type="GO" id="GO:0016298">
    <property type="term" value="F:lipase activity"/>
    <property type="evidence" value="ECO:0007669"/>
    <property type="project" value="InterPro"/>
</dbReference>
<dbReference type="Gene3D" id="3.40.50.1110">
    <property type="entry name" value="SGNH hydrolase"/>
    <property type="match status" value="1"/>
</dbReference>
<proteinExistence type="inferred from homology"/>
<sequence>MKRQAMSSSSIPFSSFAIVGLILLFAAGPTSARIQIPANESVPAALVFGDSIVDTGNNNKILTSPARCNFPPYGRDFYGGVPTGRFSNGKVPSDFLVEELGIKDTLPAYKDPNLTPEDLLTGVCFAAGGVGYDDLSSKTASVPPLSEQLREFKEYANRVKAMLGEEATAKFLANSVVLIVLSSNDIANTYFNSRLRELQYDFPTYADILVKTATKFVMDLYTVGSRRIGVFGAPPLGCIPSSRTVAGGLERKCSDKYNQASQFFNSKLSAGLNSLKGNLDASARVVYIDVYNPLLDVINNYQSYGFEVANKGCCGTGTIEASVSCNKYSPFTCPDASKYVFWDGYHPSEKAYKLLVSRVLTKYVPELM</sequence>
<evidence type="ECO:0000256" key="2">
    <source>
        <dbReference type="SAM" id="SignalP"/>
    </source>
</evidence>
<dbReference type="GO" id="GO:0005576">
    <property type="term" value="C:extracellular region"/>
    <property type="evidence" value="ECO:0007669"/>
    <property type="project" value="TreeGrafter"/>
</dbReference>
<dbReference type="InterPro" id="IPR035669">
    <property type="entry name" value="SGNH_plant_lipase-like"/>
</dbReference>
<dbReference type="InterPro" id="IPR008265">
    <property type="entry name" value="Lipase_GDSL_AS"/>
</dbReference>
<keyword evidence="2" id="KW-0732">Signal</keyword>
<dbReference type="PANTHER" id="PTHR45642">
    <property type="entry name" value="GDSL ESTERASE/LIPASE EXL3"/>
    <property type="match status" value="1"/>
</dbReference>
<keyword evidence="4" id="KW-1185">Reference proteome</keyword>
<dbReference type="AlphaFoldDB" id="A0AAV0LLX6"/>
<dbReference type="FunFam" id="3.40.50.1110:FF:000003">
    <property type="entry name" value="GDSL esterase/lipase APG"/>
    <property type="match status" value="1"/>
</dbReference>
<comment type="caution">
    <text evidence="3">The sequence shown here is derived from an EMBL/GenBank/DDBJ whole genome shotgun (WGS) entry which is preliminary data.</text>
</comment>
<feature type="signal peptide" evidence="2">
    <location>
        <begin position="1"/>
        <end position="32"/>
    </location>
</feature>
<evidence type="ECO:0008006" key="5">
    <source>
        <dbReference type="Google" id="ProtNLM"/>
    </source>
</evidence>
<gene>
    <name evidence="3" type="ORF">LITE_LOCUS24745</name>
</gene>
<protein>
    <recommendedName>
        <fullName evidence="5">GDSL esterase/lipase EXL3</fullName>
    </recommendedName>
</protein>
<evidence type="ECO:0000313" key="4">
    <source>
        <dbReference type="Proteomes" id="UP001154282"/>
    </source>
</evidence>
<name>A0AAV0LLX6_9ROSI</name>
<dbReference type="Proteomes" id="UP001154282">
    <property type="component" value="Unassembled WGS sequence"/>
</dbReference>
<evidence type="ECO:0000256" key="1">
    <source>
        <dbReference type="ARBA" id="ARBA00008668"/>
    </source>
</evidence>
<organism evidence="3 4">
    <name type="scientific">Linum tenue</name>
    <dbReference type="NCBI Taxonomy" id="586396"/>
    <lineage>
        <taxon>Eukaryota</taxon>
        <taxon>Viridiplantae</taxon>
        <taxon>Streptophyta</taxon>
        <taxon>Embryophyta</taxon>
        <taxon>Tracheophyta</taxon>
        <taxon>Spermatophyta</taxon>
        <taxon>Magnoliopsida</taxon>
        <taxon>eudicotyledons</taxon>
        <taxon>Gunneridae</taxon>
        <taxon>Pentapetalae</taxon>
        <taxon>rosids</taxon>
        <taxon>fabids</taxon>
        <taxon>Malpighiales</taxon>
        <taxon>Linaceae</taxon>
        <taxon>Linum</taxon>
    </lineage>
</organism>
<feature type="chain" id="PRO_5043729127" description="GDSL esterase/lipase EXL3" evidence="2">
    <location>
        <begin position="33"/>
        <end position="368"/>
    </location>
</feature>
<dbReference type="InterPro" id="IPR001087">
    <property type="entry name" value="GDSL"/>
</dbReference>
<dbReference type="Pfam" id="PF00657">
    <property type="entry name" value="Lipase_GDSL"/>
    <property type="match status" value="1"/>
</dbReference>
<evidence type="ECO:0000313" key="3">
    <source>
        <dbReference type="EMBL" id="CAI0435564.1"/>
    </source>
</evidence>
<dbReference type="GO" id="GO:0006629">
    <property type="term" value="P:lipid metabolic process"/>
    <property type="evidence" value="ECO:0007669"/>
    <property type="project" value="InterPro"/>
</dbReference>
<accession>A0AAV0LLX6</accession>
<dbReference type="InterPro" id="IPR036514">
    <property type="entry name" value="SGNH_hydro_sf"/>
</dbReference>
<comment type="similarity">
    <text evidence="1">Belongs to the 'GDSL' lipolytic enzyme family.</text>
</comment>
<dbReference type="EMBL" id="CAMGYJ010000006">
    <property type="protein sequence ID" value="CAI0435564.1"/>
    <property type="molecule type" value="Genomic_DNA"/>
</dbReference>
<dbReference type="InterPro" id="IPR050592">
    <property type="entry name" value="GDSL_lipolytic_enzyme"/>
</dbReference>
<reference evidence="3" key="1">
    <citation type="submission" date="2022-08" db="EMBL/GenBank/DDBJ databases">
        <authorList>
            <person name="Gutierrez-Valencia J."/>
        </authorList>
    </citation>
    <scope>NUCLEOTIDE SEQUENCE</scope>
</reference>